<dbReference type="GO" id="GO:0030572">
    <property type="term" value="F:phosphatidyltransferase activity"/>
    <property type="evidence" value="ECO:0007669"/>
    <property type="project" value="UniProtKB-ARBA"/>
</dbReference>
<dbReference type="PANTHER" id="PTHR21248:SF22">
    <property type="entry name" value="PHOSPHOLIPASE D"/>
    <property type="match status" value="1"/>
</dbReference>
<comment type="subcellular location">
    <subcellularLocation>
        <location evidence="1">Cell membrane</location>
        <topology evidence="1">Multi-pass membrane protein</topology>
    </subcellularLocation>
</comment>
<dbReference type="PROSITE" id="PS50035">
    <property type="entry name" value="PLD"/>
    <property type="match status" value="2"/>
</dbReference>
<keyword evidence="2" id="KW-1003">Cell membrane</keyword>
<dbReference type="InterPro" id="IPR027379">
    <property type="entry name" value="CLS_N"/>
</dbReference>
<dbReference type="Pfam" id="PF13091">
    <property type="entry name" value="PLDc_2"/>
    <property type="match status" value="2"/>
</dbReference>
<keyword evidence="3 6" id="KW-0812">Transmembrane</keyword>
<dbReference type="InterPro" id="IPR025202">
    <property type="entry name" value="PLD-like_dom"/>
</dbReference>
<dbReference type="SMART" id="SM00155">
    <property type="entry name" value="PLDc"/>
    <property type="match status" value="2"/>
</dbReference>
<evidence type="ECO:0000256" key="4">
    <source>
        <dbReference type="ARBA" id="ARBA00022989"/>
    </source>
</evidence>
<organism evidence="8 9">
    <name type="scientific">Candidatus Propionivibrio aalborgensis</name>
    <dbReference type="NCBI Taxonomy" id="1860101"/>
    <lineage>
        <taxon>Bacteria</taxon>
        <taxon>Pseudomonadati</taxon>
        <taxon>Pseudomonadota</taxon>
        <taxon>Betaproteobacteria</taxon>
        <taxon>Rhodocyclales</taxon>
        <taxon>Rhodocyclaceae</taxon>
        <taxon>Propionivibrio</taxon>
    </lineage>
</organism>
<keyword evidence="9" id="KW-1185">Reference proteome</keyword>
<feature type="domain" description="PLD phosphodiesterase" evidence="7">
    <location>
        <begin position="224"/>
        <end position="251"/>
    </location>
</feature>
<gene>
    <name evidence="8" type="ORF">PROAA_800009</name>
</gene>
<feature type="transmembrane region" description="Helical" evidence="6">
    <location>
        <begin position="57"/>
        <end position="79"/>
    </location>
</feature>
<dbReference type="EC" id="2.7.8.-" evidence="8"/>
<evidence type="ECO:0000256" key="3">
    <source>
        <dbReference type="ARBA" id="ARBA00022692"/>
    </source>
</evidence>
<reference evidence="8 9" key="1">
    <citation type="submission" date="2016-06" db="EMBL/GenBank/DDBJ databases">
        <authorList>
            <person name="Kjaerup R.B."/>
            <person name="Dalgaard T.S."/>
            <person name="Juul-Madsen H.R."/>
        </authorList>
    </citation>
    <scope>NUCLEOTIDE SEQUENCE [LARGE SCALE GENOMIC DNA]</scope>
    <source>
        <strain evidence="8">2</strain>
    </source>
</reference>
<evidence type="ECO:0000313" key="8">
    <source>
        <dbReference type="EMBL" id="SBT10957.1"/>
    </source>
</evidence>
<evidence type="ECO:0000256" key="1">
    <source>
        <dbReference type="ARBA" id="ARBA00004651"/>
    </source>
</evidence>
<name>A0A1A8Y1T2_9RHOO</name>
<dbReference type="SUPFAM" id="SSF56024">
    <property type="entry name" value="Phospholipase D/nuclease"/>
    <property type="match status" value="2"/>
</dbReference>
<evidence type="ECO:0000256" key="6">
    <source>
        <dbReference type="SAM" id="Phobius"/>
    </source>
</evidence>
<keyword evidence="8" id="KW-0808">Transferase</keyword>
<dbReference type="GO" id="GO:0005886">
    <property type="term" value="C:plasma membrane"/>
    <property type="evidence" value="ECO:0007669"/>
    <property type="project" value="UniProtKB-SubCell"/>
</dbReference>
<evidence type="ECO:0000259" key="7">
    <source>
        <dbReference type="PROSITE" id="PS50035"/>
    </source>
</evidence>
<dbReference type="Proteomes" id="UP000199600">
    <property type="component" value="Unassembled WGS sequence"/>
</dbReference>
<protein>
    <submittedName>
        <fullName evidence="8">Cardiolipin synthetase 2</fullName>
        <ecNumber evidence="8">2.7.8.-</ecNumber>
    </submittedName>
</protein>
<dbReference type="InterPro" id="IPR001736">
    <property type="entry name" value="PLipase_D/transphosphatidylase"/>
</dbReference>
<proteinExistence type="predicted"/>
<dbReference type="Gene3D" id="3.30.870.10">
    <property type="entry name" value="Endonuclease Chain A"/>
    <property type="match status" value="2"/>
</dbReference>
<dbReference type="Pfam" id="PF13396">
    <property type="entry name" value="PLDc_N"/>
    <property type="match status" value="1"/>
</dbReference>
<keyword evidence="4 6" id="KW-1133">Transmembrane helix</keyword>
<dbReference type="EMBL" id="FLQY01000385">
    <property type="protein sequence ID" value="SBT10957.1"/>
    <property type="molecule type" value="Genomic_DNA"/>
</dbReference>
<dbReference type="PANTHER" id="PTHR21248">
    <property type="entry name" value="CARDIOLIPIN SYNTHASE"/>
    <property type="match status" value="1"/>
</dbReference>
<evidence type="ECO:0000256" key="5">
    <source>
        <dbReference type="ARBA" id="ARBA00023136"/>
    </source>
</evidence>
<sequence>MASVQLYRGSEMAELISQIEALIVRHWEVLYSLLIVVGLVIYAAASHSLHQRRHPAAAIAWVLGIVLLPYIALPLYLAFGSRKVVPKHAARGVRRVAALAPTPPSTAARARQLGMAMGLPDPVAYEGLSIHEDGTQALNALRCMIDGAKRTLEISTFVFGRDVLGDEIAERLKQAARAGIKVRLLIDGIGIYLGGYPDLKGFAQAGVDVVRFVPPFRSPKRGRTNLRNHRKMVIADGMHLWCGGRNLAAEYFEGDPRPILGRKPWVDLSFDLHGELARQAQSQFEQDWAFATERPAPEVAVSATPSPVSGAMAQLVASGPDQPDDTIFTLLVSACFTSQWRILAVTPYFVPDNALLTALSLAARRGVDVNLVLPARSNHRLADFVRHRQLRDLVAAGGKVWLFPRMIHAKLVLIDEELALAGSANLDGRSLFLNYEMMVAFYDHKAVHDFSQWIEVRRLESVPYIAHRPGVVRELAEGMLLWLGFQL</sequence>
<accession>A0A1A8Y1T2</accession>
<feature type="domain" description="PLD phosphodiesterase" evidence="7">
    <location>
        <begin position="403"/>
        <end position="430"/>
    </location>
</feature>
<feature type="transmembrane region" description="Helical" evidence="6">
    <location>
        <begin position="29"/>
        <end position="45"/>
    </location>
</feature>
<dbReference type="GO" id="GO:0032049">
    <property type="term" value="P:cardiolipin biosynthetic process"/>
    <property type="evidence" value="ECO:0007669"/>
    <property type="project" value="UniProtKB-ARBA"/>
</dbReference>
<evidence type="ECO:0000313" key="9">
    <source>
        <dbReference type="Proteomes" id="UP000199600"/>
    </source>
</evidence>
<evidence type="ECO:0000256" key="2">
    <source>
        <dbReference type="ARBA" id="ARBA00022475"/>
    </source>
</evidence>
<dbReference type="AlphaFoldDB" id="A0A1A8Y1T2"/>
<keyword evidence="5 6" id="KW-0472">Membrane</keyword>